<dbReference type="Proteomes" id="UP001597641">
    <property type="component" value="Unassembled WGS sequence"/>
</dbReference>
<keyword evidence="2" id="KW-1185">Reference proteome</keyword>
<accession>A0ABW6BT22</accession>
<protein>
    <submittedName>
        <fullName evidence="1">Uncharacterized protein</fullName>
    </submittedName>
</protein>
<reference evidence="2" key="1">
    <citation type="journal article" date="2019" name="Int. J. Syst. Evol. Microbiol.">
        <title>The Global Catalogue of Microorganisms (GCM) 10K type strain sequencing project: providing services to taxonomists for standard genome sequencing and annotation.</title>
        <authorList>
            <consortium name="The Broad Institute Genomics Platform"/>
            <consortium name="The Broad Institute Genome Sequencing Center for Infectious Disease"/>
            <person name="Wu L."/>
            <person name="Ma J."/>
        </authorList>
    </citation>
    <scope>NUCLEOTIDE SEQUENCE [LARGE SCALE GENOMIC DNA]</scope>
    <source>
        <strain evidence="2">KCTC 23984</strain>
    </source>
</reference>
<organism evidence="1 2">
    <name type="scientific">Pontibacter toksunensis</name>
    <dbReference type="NCBI Taxonomy" id="1332631"/>
    <lineage>
        <taxon>Bacteria</taxon>
        <taxon>Pseudomonadati</taxon>
        <taxon>Bacteroidota</taxon>
        <taxon>Cytophagia</taxon>
        <taxon>Cytophagales</taxon>
        <taxon>Hymenobacteraceae</taxon>
        <taxon>Pontibacter</taxon>
    </lineage>
</organism>
<sequence length="69" mass="7996">MKKVEIEVNDADYPMLKSLLDNLKYIKSVKEIDPVDEVTLLSEASLAEDWDSEEDDRYDEIYNAKAVKN</sequence>
<dbReference type="EMBL" id="JBHUOX010000004">
    <property type="protein sequence ID" value="MFD3000261.1"/>
    <property type="molecule type" value="Genomic_DNA"/>
</dbReference>
<name>A0ABW6BT22_9BACT</name>
<evidence type="ECO:0000313" key="1">
    <source>
        <dbReference type="EMBL" id="MFD3000261.1"/>
    </source>
</evidence>
<comment type="caution">
    <text evidence="1">The sequence shown here is derived from an EMBL/GenBank/DDBJ whole genome shotgun (WGS) entry which is preliminary data.</text>
</comment>
<proteinExistence type="predicted"/>
<gene>
    <name evidence="1" type="ORF">ACFS7Z_07805</name>
</gene>
<evidence type="ECO:0000313" key="2">
    <source>
        <dbReference type="Proteomes" id="UP001597641"/>
    </source>
</evidence>